<proteinExistence type="predicted"/>
<feature type="non-terminal residue" evidence="1">
    <location>
        <position position="44"/>
    </location>
</feature>
<gene>
    <name evidence="1" type="ORF">CDAR_465221</name>
</gene>
<accession>A0AAV4X106</accession>
<dbReference type="Proteomes" id="UP001054837">
    <property type="component" value="Unassembled WGS sequence"/>
</dbReference>
<dbReference type="EMBL" id="BPLQ01015347">
    <property type="protein sequence ID" value="GIY87514.1"/>
    <property type="molecule type" value="Genomic_DNA"/>
</dbReference>
<organism evidence="1 2">
    <name type="scientific">Caerostris darwini</name>
    <dbReference type="NCBI Taxonomy" id="1538125"/>
    <lineage>
        <taxon>Eukaryota</taxon>
        <taxon>Metazoa</taxon>
        <taxon>Ecdysozoa</taxon>
        <taxon>Arthropoda</taxon>
        <taxon>Chelicerata</taxon>
        <taxon>Arachnida</taxon>
        <taxon>Araneae</taxon>
        <taxon>Araneomorphae</taxon>
        <taxon>Entelegynae</taxon>
        <taxon>Araneoidea</taxon>
        <taxon>Araneidae</taxon>
        <taxon>Caerostris</taxon>
    </lineage>
</organism>
<dbReference type="AlphaFoldDB" id="A0AAV4X106"/>
<evidence type="ECO:0000313" key="2">
    <source>
        <dbReference type="Proteomes" id="UP001054837"/>
    </source>
</evidence>
<evidence type="ECO:0000313" key="1">
    <source>
        <dbReference type="EMBL" id="GIY87514.1"/>
    </source>
</evidence>
<sequence length="44" mass="5243">MNSYVSSRLVLKVDDVLFHRAIERLKRIITKIAKDNRLRQHVPL</sequence>
<protein>
    <submittedName>
        <fullName evidence="1">Uncharacterized protein</fullName>
    </submittedName>
</protein>
<name>A0AAV4X106_9ARAC</name>
<keyword evidence="2" id="KW-1185">Reference proteome</keyword>
<comment type="caution">
    <text evidence="1">The sequence shown here is derived from an EMBL/GenBank/DDBJ whole genome shotgun (WGS) entry which is preliminary data.</text>
</comment>
<reference evidence="1 2" key="1">
    <citation type="submission" date="2021-06" db="EMBL/GenBank/DDBJ databases">
        <title>Caerostris darwini draft genome.</title>
        <authorList>
            <person name="Kono N."/>
            <person name="Arakawa K."/>
        </authorList>
    </citation>
    <scope>NUCLEOTIDE SEQUENCE [LARGE SCALE GENOMIC DNA]</scope>
</reference>